<dbReference type="eggNOG" id="ENOG502T6ZR">
    <property type="taxonomic scope" value="Eukaryota"/>
</dbReference>
<evidence type="ECO:0000313" key="2">
    <source>
        <dbReference type="EMBL" id="EDW58846.1"/>
    </source>
</evidence>
<feature type="region of interest" description="Disordered" evidence="1">
    <location>
        <begin position="178"/>
        <end position="266"/>
    </location>
</feature>
<evidence type="ECO:0000313" key="3">
    <source>
        <dbReference type="Proteomes" id="UP000008792"/>
    </source>
</evidence>
<protein>
    <submittedName>
        <fullName evidence="2">Uncharacterized protein</fullName>
    </submittedName>
</protein>
<feature type="compositionally biased region" description="Low complexity" evidence="1">
    <location>
        <begin position="195"/>
        <end position="243"/>
    </location>
</feature>
<keyword evidence="3" id="KW-1185">Reference proteome</keyword>
<dbReference type="InParanoid" id="B4ME81"/>
<feature type="region of interest" description="Disordered" evidence="1">
    <location>
        <begin position="41"/>
        <end position="83"/>
    </location>
</feature>
<evidence type="ECO:0000256" key="1">
    <source>
        <dbReference type="SAM" id="MobiDB-lite"/>
    </source>
</evidence>
<dbReference type="AlphaFoldDB" id="B4ME81"/>
<dbReference type="OMA" id="AHFMELT"/>
<gene>
    <name evidence="2" type="primary">Dvir\GJ18713</name>
    <name evidence="2" type="ORF">Dvir_GJ18713</name>
</gene>
<dbReference type="STRING" id="7244.B4ME81"/>
<organism evidence="2 3">
    <name type="scientific">Drosophila virilis</name>
    <name type="common">Fruit fly</name>
    <dbReference type="NCBI Taxonomy" id="7244"/>
    <lineage>
        <taxon>Eukaryota</taxon>
        <taxon>Metazoa</taxon>
        <taxon>Ecdysozoa</taxon>
        <taxon>Arthropoda</taxon>
        <taxon>Hexapoda</taxon>
        <taxon>Insecta</taxon>
        <taxon>Pterygota</taxon>
        <taxon>Neoptera</taxon>
        <taxon>Endopterygota</taxon>
        <taxon>Diptera</taxon>
        <taxon>Brachycera</taxon>
        <taxon>Muscomorpha</taxon>
        <taxon>Ephydroidea</taxon>
        <taxon>Drosophilidae</taxon>
        <taxon>Drosophila</taxon>
    </lineage>
</organism>
<dbReference type="KEGG" id="dvi:6635909"/>
<dbReference type="EMBL" id="CH940662">
    <property type="protein sequence ID" value="EDW58846.1"/>
    <property type="molecule type" value="Genomic_DNA"/>
</dbReference>
<reference evidence="2 3" key="1">
    <citation type="journal article" date="2007" name="Nature">
        <title>Evolution of genes and genomes on the Drosophila phylogeny.</title>
        <authorList>
            <consortium name="Drosophila 12 Genomes Consortium"/>
            <person name="Clark A.G."/>
            <person name="Eisen M.B."/>
            <person name="Smith D.R."/>
            <person name="Bergman C.M."/>
            <person name="Oliver B."/>
            <person name="Markow T.A."/>
            <person name="Kaufman T.C."/>
            <person name="Kellis M."/>
            <person name="Gelbart W."/>
            <person name="Iyer V.N."/>
            <person name="Pollard D.A."/>
            <person name="Sackton T.B."/>
            <person name="Larracuente A.M."/>
            <person name="Singh N.D."/>
            <person name="Abad J.P."/>
            <person name="Abt D.N."/>
            <person name="Adryan B."/>
            <person name="Aguade M."/>
            <person name="Akashi H."/>
            <person name="Anderson W.W."/>
            <person name="Aquadro C.F."/>
            <person name="Ardell D.H."/>
            <person name="Arguello R."/>
            <person name="Artieri C.G."/>
            <person name="Barbash D.A."/>
            <person name="Barker D."/>
            <person name="Barsanti P."/>
            <person name="Batterham P."/>
            <person name="Batzoglou S."/>
            <person name="Begun D."/>
            <person name="Bhutkar A."/>
            <person name="Blanco E."/>
            <person name="Bosak S.A."/>
            <person name="Bradley R.K."/>
            <person name="Brand A.D."/>
            <person name="Brent M.R."/>
            <person name="Brooks A.N."/>
            <person name="Brown R.H."/>
            <person name="Butlin R.K."/>
            <person name="Caggese C."/>
            <person name="Calvi B.R."/>
            <person name="Bernardo de Carvalho A."/>
            <person name="Caspi A."/>
            <person name="Castrezana S."/>
            <person name="Celniker S.E."/>
            <person name="Chang J.L."/>
            <person name="Chapple C."/>
            <person name="Chatterji S."/>
            <person name="Chinwalla A."/>
            <person name="Civetta A."/>
            <person name="Clifton S.W."/>
            <person name="Comeron J.M."/>
            <person name="Costello J.C."/>
            <person name="Coyne J.A."/>
            <person name="Daub J."/>
            <person name="David R.G."/>
            <person name="Delcher A.L."/>
            <person name="Delehaunty K."/>
            <person name="Do C.B."/>
            <person name="Ebling H."/>
            <person name="Edwards K."/>
            <person name="Eickbush T."/>
            <person name="Evans J.D."/>
            <person name="Filipski A."/>
            <person name="Findeiss S."/>
            <person name="Freyhult E."/>
            <person name="Fulton L."/>
            <person name="Fulton R."/>
            <person name="Garcia A.C."/>
            <person name="Gardiner A."/>
            <person name="Garfield D.A."/>
            <person name="Garvin B.E."/>
            <person name="Gibson G."/>
            <person name="Gilbert D."/>
            <person name="Gnerre S."/>
            <person name="Godfrey J."/>
            <person name="Good R."/>
            <person name="Gotea V."/>
            <person name="Gravely B."/>
            <person name="Greenberg A.J."/>
            <person name="Griffiths-Jones S."/>
            <person name="Gross S."/>
            <person name="Guigo R."/>
            <person name="Gustafson E.A."/>
            <person name="Haerty W."/>
            <person name="Hahn M.W."/>
            <person name="Halligan D.L."/>
            <person name="Halpern A.L."/>
            <person name="Halter G.M."/>
            <person name="Han M.V."/>
            <person name="Heger A."/>
            <person name="Hillier L."/>
            <person name="Hinrichs A.S."/>
            <person name="Holmes I."/>
            <person name="Hoskins R.A."/>
            <person name="Hubisz M.J."/>
            <person name="Hultmark D."/>
            <person name="Huntley M.A."/>
            <person name="Jaffe D.B."/>
            <person name="Jagadeeshan S."/>
            <person name="Jeck W.R."/>
            <person name="Johnson J."/>
            <person name="Jones C.D."/>
            <person name="Jordan W.C."/>
            <person name="Karpen G.H."/>
            <person name="Kataoka E."/>
            <person name="Keightley P.D."/>
            <person name="Kheradpour P."/>
            <person name="Kirkness E.F."/>
            <person name="Koerich L.B."/>
            <person name="Kristiansen K."/>
            <person name="Kudrna D."/>
            <person name="Kulathinal R.J."/>
            <person name="Kumar S."/>
            <person name="Kwok R."/>
            <person name="Lander E."/>
            <person name="Langley C.H."/>
            <person name="Lapoint R."/>
            <person name="Lazzaro B.P."/>
            <person name="Lee S.J."/>
            <person name="Levesque L."/>
            <person name="Li R."/>
            <person name="Lin C.F."/>
            <person name="Lin M.F."/>
            <person name="Lindblad-Toh K."/>
            <person name="Llopart A."/>
            <person name="Long M."/>
            <person name="Low L."/>
            <person name="Lozovsky E."/>
            <person name="Lu J."/>
            <person name="Luo M."/>
            <person name="Machado C.A."/>
            <person name="Makalowski W."/>
            <person name="Marzo M."/>
            <person name="Matsuda M."/>
            <person name="Matzkin L."/>
            <person name="McAllister B."/>
            <person name="McBride C.S."/>
            <person name="McKernan B."/>
            <person name="McKernan K."/>
            <person name="Mendez-Lago M."/>
            <person name="Minx P."/>
            <person name="Mollenhauer M.U."/>
            <person name="Montooth K."/>
            <person name="Mount S.M."/>
            <person name="Mu X."/>
            <person name="Myers E."/>
            <person name="Negre B."/>
            <person name="Newfeld S."/>
            <person name="Nielsen R."/>
            <person name="Noor M.A."/>
            <person name="O'Grady P."/>
            <person name="Pachter L."/>
            <person name="Papaceit M."/>
            <person name="Parisi M.J."/>
            <person name="Parisi M."/>
            <person name="Parts L."/>
            <person name="Pedersen J.S."/>
            <person name="Pesole G."/>
            <person name="Phillippy A.M."/>
            <person name="Ponting C.P."/>
            <person name="Pop M."/>
            <person name="Porcelli D."/>
            <person name="Powell J.R."/>
            <person name="Prohaska S."/>
            <person name="Pruitt K."/>
            <person name="Puig M."/>
            <person name="Quesneville H."/>
            <person name="Ram K.R."/>
            <person name="Rand D."/>
            <person name="Rasmussen M.D."/>
            <person name="Reed L.K."/>
            <person name="Reenan R."/>
            <person name="Reily A."/>
            <person name="Remington K.A."/>
            <person name="Rieger T.T."/>
            <person name="Ritchie M.G."/>
            <person name="Robin C."/>
            <person name="Rogers Y.H."/>
            <person name="Rohde C."/>
            <person name="Rozas J."/>
            <person name="Rubenfield M.J."/>
            <person name="Ruiz A."/>
            <person name="Russo S."/>
            <person name="Salzberg S.L."/>
            <person name="Sanchez-Gracia A."/>
            <person name="Saranga D.J."/>
            <person name="Sato H."/>
            <person name="Schaeffer S.W."/>
            <person name="Schatz M.C."/>
            <person name="Schlenke T."/>
            <person name="Schwartz R."/>
            <person name="Segarra C."/>
            <person name="Singh R.S."/>
            <person name="Sirot L."/>
            <person name="Sirota M."/>
            <person name="Sisneros N.B."/>
            <person name="Smith C.D."/>
            <person name="Smith T.F."/>
            <person name="Spieth J."/>
            <person name="Stage D.E."/>
            <person name="Stark A."/>
            <person name="Stephan W."/>
            <person name="Strausberg R.L."/>
            <person name="Strempel S."/>
            <person name="Sturgill D."/>
            <person name="Sutton G."/>
            <person name="Sutton G.G."/>
            <person name="Tao W."/>
            <person name="Teichmann S."/>
            <person name="Tobari Y.N."/>
            <person name="Tomimura Y."/>
            <person name="Tsolas J.M."/>
            <person name="Valente V.L."/>
            <person name="Venter E."/>
            <person name="Venter J.C."/>
            <person name="Vicario S."/>
            <person name="Vieira F.G."/>
            <person name="Vilella A.J."/>
            <person name="Villasante A."/>
            <person name="Walenz B."/>
            <person name="Wang J."/>
            <person name="Wasserman M."/>
            <person name="Watts T."/>
            <person name="Wilson D."/>
            <person name="Wilson R.K."/>
            <person name="Wing R.A."/>
            <person name="Wolfner M.F."/>
            <person name="Wong A."/>
            <person name="Wong G.K."/>
            <person name="Wu C.I."/>
            <person name="Wu G."/>
            <person name="Yamamoto D."/>
            <person name="Yang H.P."/>
            <person name="Yang S.P."/>
            <person name="Yorke J.A."/>
            <person name="Yoshida K."/>
            <person name="Zdobnov E."/>
            <person name="Zhang P."/>
            <person name="Zhang Y."/>
            <person name="Zimin A.V."/>
            <person name="Baldwin J."/>
            <person name="Abdouelleil A."/>
            <person name="Abdulkadir J."/>
            <person name="Abebe A."/>
            <person name="Abera B."/>
            <person name="Abreu J."/>
            <person name="Acer S.C."/>
            <person name="Aftuck L."/>
            <person name="Alexander A."/>
            <person name="An P."/>
            <person name="Anderson E."/>
            <person name="Anderson S."/>
            <person name="Arachi H."/>
            <person name="Azer M."/>
            <person name="Bachantsang P."/>
            <person name="Barry A."/>
            <person name="Bayul T."/>
            <person name="Berlin A."/>
            <person name="Bessette D."/>
            <person name="Bloom T."/>
            <person name="Blye J."/>
            <person name="Boguslavskiy L."/>
            <person name="Bonnet C."/>
            <person name="Boukhgalter B."/>
            <person name="Bourzgui I."/>
            <person name="Brown A."/>
            <person name="Cahill P."/>
            <person name="Channer S."/>
            <person name="Cheshatsang Y."/>
            <person name="Chuda L."/>
            <person name="Citroen M."/>
            <person name="Collymore A."/>
            <person name="Cooke P."/>
            <person name="Costello M."/>
            <person name="D'Aco K."/>
            <person name="Daza R."/>
            <person name="De Haan G."/>
            <person name="DeGray S."/>
            <person name="DeMaso C."/>
            <person name="Dhargay N."/>
            <person name="Dooley K."/>
            <person name="Dooley E."/>
            <person name="Doricent M."/>
            <person name="Dorje P."/>
            <person name="Dorjee K."/>
            <person name="Dupes A."/>
            <person name="Elong R."/>
            <person name="Falk J."/>
            <person name="Farina A."/>
            <person name="Faro S."/>
            <person name="Ferguson D."/>
            <person name="Fisher S."/>
            <person name="Foley C.D."/>
            <person name="Franke A."/>
            <person name="Friedrich D."/>
            <person name="Gadbois L."/>
            <person name="Gearin G."/>
            <person name="Gearin C.R."/>
            <person name="Giannoukos G."/>
            <person name="Goode T."/>
            <person name="Graham J."/>
            <person name="Grandbois E."/>
            <person name="Grewal S."/>
            <person name="Gyaltsen K."/>
            <person name="Hafez N."/>
            <person name="Hagos B."/>
            <person name="Hall J."/>
            <person name="Henson C."/>
            <person name="Hollinger A."/>
            <person name="Honan T."/>
            <person name="Huard M.D."/>
            <person name="Hughes L."/>
            <person name="Hurhula B."/>
            <person name="Husby M.E."/>
            <person name="Kamat A."/>
            <person name="Kanga B."/>
            <person name="Kashin S."/>
            <person name="Khazanovich D."/>
            <person name="Kisner P."/>
            <person name="Lance K."/>
            <person name="Lara M."/>
            <person name="Lee W."/>
            <person name="Lennon N."/>
            <person name="Letendre F."/>
            <person name="LeVine R."/>
            <person name="Lipovsky A."/>
            <person name="Liu X."/>
            <person name="Liu J."/>
            <person name="Liu S."/>
            <person name="Lokyitsang T."/>
            <person name="Lokyitsang Y."/>
            <person name="Lubonja R."/>
            <person name="Lui A."/>
            <person name="MacDonald P."/>
            <person name="Magnisalis V."/>
            <person name="Maru K."/>
            <person name="Matthews C."/>
            <person name="McCusker W."/>
            <person name="McDonough S."/>
            <person name="Mehta T."/>
            <person name="Meldrim J."/>
            <person name="Meneus L."/>
            <person name="Mihai O."/>
            <person name="Mihalev A."/>
            <person name="Mihova T."/>
            <person name="Mittelman R."/>
            <person name="Mlenga V."/>
            <person name="Montmayeur A."/>
            <person name="Mulrain L."/>
            <person name="Navidi A."/>
            <person name="Naylor J."/>
            <person name="Negash T."/>
            <person name="Nguyen T."/>
            <person name="Nguyen N."/>
            <person name="Nicol R."/>
            <person name="Norbu C."/>
            <person name="Norbu N."/>
            <person name="Novod N."/>
            <person name="O'Neill B."/>
            <person name="Osman S."/>
            <person name="Markiewicz E."/>
            <person name="Oyono O.L."/>
            <person name="Patti C."/>
            <person name="Phunkhang P."/>
            <person name="Pierre F."/>
            <person name="Priest M."/>
            <person name="Raghuraman S."/>
            <person name="Rege F."/>
            <person name="Reyes R."/>
            <person name="Rise C."/>
            <person name="Rogov P."/>
            <person name="Ross K."/>
            <person name="Ryan E."/>
            <person name="Settipalli S."/>
            <person name="Shea T."/>
            <person name="Sherpa N."/>
            <person name="Shi L."/>
            <person name="Shih D."/>
            <person name="Sparrow T."/>
            <person name="Spaulding J."/>
            <person name="Stalker J."/>
            <person name="Stange-Thomann N."/>
            <person name="Stavropoulos S."/>
            <person name="Stone C."/>
            <person name="Strader C."/>
            <person name="Tesfaye S."/>
            <person name="Thomson T."/>
            <person name="Thoulutsang Y."/>
            <person name="Thoulutsang D."/>
            <person name="Topham K."/>
            <person name="Topping I."/>
            <person name="Tsamla T."/>
            <person name="Vassiliev H."/>
            <person name="Vo A."/>
            <person name="Wangchuk T."/>
            <person name="Wangdi T."/>
            <person name="Weiand M."/>
            <person name="Wilkinson J."/>
            <person name="Wilson A."/>
            <person name="Yadav S."/>
            <person name="Young G."/>
            <person name="Yu Q."/>
            <person name="Zembek L."/>
            <person name="Zhong D."/>
            <person name="Zimmer A."/>
            <person name="Zwirko Z."/>
            <person name="Jaffe D.B."/>
            <person name="Alvarez P."/>
            <person name="Brockman W."/>
            <person name="Butler J."/>
            <person name="Chin C."/>
            <person name="Gnerre S."/>
            <person name="Grabherr M."/>
            <person name="Kleber M."/>
            <person name="Mauceli E."/>
            <person name="MacCallum I."/>
        </authorList>
    </citation>
    <scope>NUCLEOTIDE SEQUENCE [LARGE SCALE GENOMIC DNA]</scope>
    <source>
        <strain evidence="3">Tucson 15010-1051.87</strain>
    </source>
</reference>
<sequence length="393" mass="44380">MTRLLSESQDHSQANSYNKYPSYPYWIYPVPVYAMRTVHIPEKPSQPTPTTSTTTSVGFSSRLQTTPIPYGFKENVNSENEPKSKSHLSQMFISQACLWILLAAPAWSQSKVDRSQLRMNIPGWDISDLYSRITNAFSAPHKKQKVHRQKVDPAAIDDYYNNYWENYYYHNPPYVEYVPWPRPPPRPRPTRRPRPTTTTRSPLTTSTAAATTTTAATTTSTTTPATTASTTTPRPSTSATVTTAPPPTSTSPPSSTPPPTSTITTNQPVREYIVSNFADDYSAPEAELKPEQQLSIKSRPQSVTSLCHYHPKLCDQPDEAHFMELTDGNGNPLILIAPATTNRQTFRHTLRPTRRYNSQRIRSKSKNKIYMITPKAKQKSSSIKLISRSRYHK</sequence>
<dbReference type="OrthoDB" id="7871138at2759"/>
<feature type="compositionally biased region" description="Polar residues" evidence="1">
    <location>
        <begin position="57"/>
        <end position="67"/>
    </location>
</feature>
<name>B4ME81_DROVI</name>
<dbReference type="HOGENOM" id="CLU_702616_0_0_1"/>
<dbReference type="Proteomes" id="UP000008792">
    <property type="component" value="Unassembled WGS sequence"/>
</dbReference>
<feature type="compositionally biased region" description="Pro residues" evidence="1">
    <location>
        <begin position="244"/>
        <end position="260"/>
    </location>
</feature>
<accession>B4ME81</accession>
<proteinExistence type="predicted"/>